<feature type="domain" description="R3H" evidence="3">
    <location>
        <begin position="93"/>
        <end position="163"/>
    </location>
</feature>
<evidence type="ECO:0000313" key="5">
    <source>
        <dbReference type="EMBL" id="OCB85536.1"/>
    </source>
</evidence>
<dbReference type="PROSITE" id="PS51061">
    <property type="entry name" value="R3H"/>
    <property type="match status" value="1"/>
</dbReference>
<comment type="caution">
    <text evidence="5">The sequence shown here is derived from an EMBL/GenBank/DDBJ whole genome shotgun (WGS) entry which is preliminary data.</text>
</comment>
<evidence type="ECO:0000256" key="1">
    <source>
        <dbReference type="ARBA" id="ARBA00022553"/>
    </source>
</evidence>
<keyword evidence="6" id="KW-1185">Reference proteome</keyword>
<dbReference type="InterPro" id="IPR024771">
    <property type="entry name" value="SUZ"/>
</dbReference>
<dbReference type="OrthoDB" id="278430at2759"/>
<feature type="compositionally biased region" description="Low complexity" evidence="2">
    <location>
        <begin position="43"/>
        <end position="60"/>
    </location>
</feature>
<dbReference type="PANTHER" id="PTHR15672">
    <property type="entry name" value="CAMP-REGULATED PHOSPHOPROTEIN 21 RELATED R3H DOMAIN CONTAINING PROTEIN"/>
    <property type="match status" value="1"/>
</dbReference>
<dbReference type="EMBL" id="LNZH02000209">
    <property type="protein sequence ID" value="OCB85536.1"/>
    <property type="molecule type" value="Genomic_DNA"/>
</dbReference>
<feature type="compositionally biased region" description="Low complexity" evidence="2">
    <location>
        <begin position="669"/>
        <end position="690"/>
    </location>
</feature>
<feature type="compositionally biased region" description="Low complexity" evidence="2">
    <location>
        <begin position="7"/>
        <end position="26"/>
    </location>
</feature>
<feature type="compositionally biased region" description="Polar residues" evidence="2">
    <location>
        <begin position="580"/>
        <end position="602"/>
    </location>
</feature>
<feature type="compositionally biased region" description="Low complexity" evidence="2">
    <location>
        <begin position="844"/>
        <end position="855"/>
    </location>
</feature>
<reference evidence="5" key="1">
    <citation type="submission" date="2016-06" db="EMBL/GenBank/DDBJ databases">
        <title>Draft Genome sequence of the fungus Inonotus baumii.</title>
        <authorList>
            <person name="Zhu H."/>
            <person name="Lin W."/>
        </authorList>
    </citation>
    <scope>NUCLEOTIDE SEQUENCE</scope>
    <source>
        <strain evidence="5">821</strain>
    </source>
</reference>
<dbReference type="PANTHER" id="PTHR15672:SF8">
    <property type="entry name" value="PROTEIN ENCORE"/>
    <property type="match status" value="1"/>
</dbReference>
<accession>A0A9Q5HTA3</accession>
<sequence length="939" mass="99828">MAPPTAPVSVASSVPGSSRASSASSSRNIGHANGSVDRLTDVQPPLRSSSSQSSPPRSSSDVMPQSEGSADGSGKSTPDVDPQIIEALKSKDRLFVLKLGEQMETLISEKNHSSRFKFTVSPENQYQRLLVHRCAQYYKLAPENDPTPRDKSGARDMTVSITQEGRIPLRRIFELVPAEHTNHPTFKIMMRRSDIDRRRQKSSISRPGSTAGEDGELSDPGPSESGSLASRSTTSRKRMTIQEREAAYEAARSRIFMNFEEKEKAKERDTSASSSTLSLASASGSGSQSGGAGCSSVSDMDDGASTAPTESEFSVPGTDRRRAGDSGFNSADSTRSFPPFNTQGSGNGRASGRASPAFTFPSLYEPPVQTQGYEQHGFMPPPMGYAAPPYAMYFAHQPPQNTGPVPTASPPYLAQYQYFPQYPYANQPPPPPPQPPHSNSSPSSPVTGPVEGYPQHSTSVPFMGPNTFGWTQPPHPQNQQSRHPLENRPPSTPGHNQSQSPPVQGPPPMMYPYPPYFPPGAVPYPGYPPYFQLPPQAHPPTLHPHSQPIFPVELPSTNGNGPDRGMPSGPSSGKGSPSPTLSRHTSGSGNSSGYPNHFNNGAGNRRGIPPTRGAWSIGSGPGIRASLSGPGLQNGPGAGDSVGPRLSSMRRTSGASSNSSGYRTPGDETASVASSSTSSSSSRRTYNNSTPPVHPLPPRPDWAAGMKAQPTLHPPVRHKHDSNNNSRTMSPARPPQPLQNNHLPSPQQRPPIHLQPTDFPPLSSATSGKRPAPGSAWSSTSPAARAILSPNPGHLNQSQGNSYGSALFNHPHSNSLEDDERGFERPPPKSNAELYNPKGGAKRTSQTPSPQQPSTHANVPESKAESADNTFEEHLEPRDTAANSILIGKMGSMGIQTQRAESEIENTPRPDSVLSGQSQESSAGSTAAAAGRADKFKAP</sequence>
<gene>
    <name evidence="5" type="ORF">A7U60_g7546</name>
</gene>
<protein>
    <recommendedName>
        <fullName evidence="7">SUZ domain-containing protein</fullName>
    </recommendedName>
</protein>
<feature type="region of interest" description="Disordered" evidence="2">
    <location>
        <begin position="184"/>
        <end position="240"/>
    </location>
</feature>
<feature type="region of interest" description="Disordered" evidence="2">
    <location>
        <begin position="421"/>
        <end position="939"/>
    </location>
</feature>
<evidence type="ECO:0008006" key="7">
    <source>
        <dbReference type="Google" id="ProtNLM"/>
    </source>
</evidence>
<feature type="compositionally biased region" description="Low complexity" evidence="2">
    <location>
        <begin position="565"/>
        <end position="579"/>
    </location>
</feature>
<organism evidence="5 6">
    <name type="scientific">Sanghuangporus baumii</name>
    <name type="common">Phellinus baumii</name>
    <dbReference type="NCBI Taxonomy" id="108892"/>
    <lineage>
        <taxon>Eukaryota</taxon>
        <taxon>Fungi</taxon>
        <taxon>Dikarya</taxon>
        <taxon>Basidiomycota</taxon>
        <taxon>Agaricomycotina</taxon>
        <taxon>Agaricomycetes</taxon>
        <taxon>Hymenochaetales</taxon>
        <taxon>Hymenochaetaceae</taxon>
        <taxon>Sanghuangporus</taxon>
    </lineage>
</organism>
<feature type="compositionally biased region" description="Low complexity" evidence="2">
    <location>
        <begin position="271"/>
        <end position="286"/>
    </location>
</feature>
<evidence type="ECO:0000259" key="3">
    <source>
        <dbReference type="PROSITE" id="PS51061"/>
    </source>
</evidence>
<dbReference type="SUPFAM" id="SSF82708">
    <property type="entry name" value="R3H domain"/>
    <property type="match status" value="1"/>
</dbReference>
<feature type="compositionally biased region" description="Polar residues" evidence="2">
    <location>
        <begin position="327"/>
        <end position="343"/>
    </location>
</feature>
<dbReference type="Gene3D" id="3.30.1370.50">
    <property type="entry name" value="R3H-like domain"/>
    <property type="match status" value="1"/>
</dbReference>
<dbReference type="GO" id="GO:0003676">
    <property type="term" value="F:nucleic acid binding"/>
    <property type="evidence" value="ECO:0007669"/>
    <property type="project" value="UniProtKB-UniRule"/>
</dbReference>
<dbReference type="Proteomes" id="UP000757232">
    <property type="component" value="Unassembled WGS sequence"/>
</dbReference>
<dbReference type="AlphaFoldDB" id="A0A9Q5HTA3"/>
<evidence type="ECO:0000256" key="2">
    <source>
        <dbReference type="SAM" id="MobiDB-lite"/>
    </source>
</evidence>
<dbReference type="InterPro" id="IPR001374">
    <property type="entry name" value="R3H_dom"/>
</dbReference>
<evidence type="ECO:0000313" key="6">
    <source>
        <dbReference type="Proteomes" id="UP000757232"/>
    </source>
</evidence>
<keyword evidence="1" id="KW-0597">Phosphoprotein</keyword>
<feature type="region of interest" description="Disordered" evidence="2">
    <location>
        <begin position="262"/>
        <end position="372"/>
    </location>
</feature>
<feature type="compositionally biased region" description="Basic and acidic residues" evidence="2">
    <location>
        <begin position="862"/>
        <end position="879"/>
    </location>
</feature>
<dbReference type="CDD" id="cd02642">
    <property type="entry name" value="R3H_encore_like"/>
    <property type="match status" value="1"/>
</dbReference>
<dbReference type="PROSITE" id="PS51673">
    <property type="entry name" value="SUZ"/>
    <property type="match status" value="1"/>
</dbReference>
<evidence type="ECO:0000259" key="4">
    <source>
        <dbReference type="PROSITE" id="PS51673"/>
    </source>
</evidence>
<dbReference type="InterPro" id="IPR051937">
    <property type="entry name" value="R3H_domain_containing"/>
</dbReference>
<feature type="compositionally biased region" description="Pro residues" evidence="2">
    <location>
        <begin position="426"/>
        <end position="436"/>
    </location>
</feature>
<feature type="compositionally biased region" description="Low complexity" evidence="2">
    <location>
        <begin position="915"/>
        <end position="931"/>
    </location>
</feature>
<feature type="domain" description="SUZ" evidence="4">
    <location>
        <begin position="166"/>
        <end position="260"/>
    </location>
</feature>
<feature type="compositionally biased region" description="Polar residues" evidence="2">
    <location>
        <begin position="224"/>
        <end position="233"/>
    </location>
</feature>
<feature type="compositionally biased region" description="Polar residues" evidence="2">
    <location>
        <begin position="649"/>
        <end position="662"/>
    </location>
</feature>
<feature type="compositionally biased region" description="Pro residues" evidence="2">
    <location>
        <begin position="503"/>
        <end position="542"/>
    </location>
</feature>
<dbReference type="Pfam" id="PF12752">
    <property type="entry name" value="SUZ"/>
    <property type="match status" value="1"/>
</dbReference>
<feature type="region of interest" description="Disordered" evidence="2">
    <location>
        <begin position="1"/>
        <end position="80"/>
    </location>
</feature>
<name>A0A9Q5HTA3_SANBA</name>
<proteinExistence type="predicted"/>
<dbReference type="InterPro" id="IPR036867">
    <property type="entry name" value="R3H_dom_sf"/>
</dbReference>
<feature type="compositionally biased region" description="Polar residues" evidence="2">
    <location>
        <begin position="794"/>
        <end position="804"/>
    </location>
</feature>